<reference evidence="1 2" key="1">
    <citation type="submission" date="2019-03" db="EMBL/GenBank/DDBJ databases">
        <title>Single cell metagenomics reveals metabolic interactions within the superorganism composed of flagellate Streblomastix strix and complex community of Bacteroidetes bacteria on its surface.</title>
        <authorList>
            <person name="Treitli S.C."/>
            <person name="Kolisko M."/>
            <person name="Husnik F."/>
            <person name="Keeling P."/>
            <person name="Hampl V."/>
        </authorList>
    </citation>
    <scope>NUCLEOTIDE SEQUENCE [LARGE SCALE GENOMIC DNA]</scope>
    <source>
        <strain evidence="1">ST1C</strain>
    </source>
</reference>
<name>A0A5J4TJ86_9EUKA</name>
<dbReference type="EMBL" id="SNRW01029752">
    <property type="protein sequence ID" value="KAA6358506.1"/>
    <property type="molecule type" value="Genomic_DNA"/>
</dbReference>
<dbReference type="Proteomes" id="UP000324800">
    <property type="component" value="Unassembled WGS sequence"/>
</dbReference>
<gene>
    <name evidence="1" type="ORF">EZS28_045966</name>
</gene>
<evidence type="ECO:0000313" key="1">
    <source>
        <dbReference type="EMBL" id="KAA6358506.1"/>
    </source>
</evidence>
<feature type="non-terminal residue" evidence="1">
    <location>
        <position position="9"/>
    </location>
</feature>
<organism evidence="1 2">
    <name type="scientific">Streblomastix strix</name>
    <dbReference type="NCBI Taxonomy" id="222440"/>
    <lineage>
        <taxon>Eukaryota</taxon>
        <taxon>Metamonada</taxon>
        <taxon>Preaxostyla</taxon>
        <taxon>Oxymonadida</taxon>
        <taxon>Streblomastigidae</taxon>
        <taxon>Streblomastix</taxon>
    </lineage>
</organism>
<accession>A0A5J4TJ86</accession>
<comment type="caution">
    <text evidence="1">The sequence shown here is derived from an EMBL/GenBank/DDBJ whole genome shotgun (WGS) entry which is preliminary data.</text>
</comment>
<sequence length="9" mass="964">MLDGTGRSK</sequence>
<evidence type="ECO:0000313" key="2">
    <source>
        <dbReference type="Proteomes" id="UP000324800"/>
    </source>
</evidence>
<protein>
    <submittedName>
        <fullName evidence="1">Uncharacterized protein</fullName>
    </submittedName>
</protein>
<proteinExistence type="predicted"/>